<feature type="compositionally biased region" description="Basic residues" evidence="1">
    <location>
        <begin position="36"/>
        <end position="45"/>
    </location>
</feature>
<sequence length="145" mass="15842">MLVGYFNALNLESVPLNFNSFADVGLEAKGPRCRRVNGGRARCHPARSSGRSPAGRRRRACRRGSARMPSPGGARAEGGPWAAGSSVCSRRSRYSSRPIATVVPRSRSPGRRWVRSAHRRRRICPGGECIYPSSPPGVHRPRAPR</sequence>
<dbReference type="AlphaFoldDB" id="A0A5Q5BEJ7"/>
<name>A0A5Q5BEJ7_MYCSS</name>
<reference evidence="2" key="1">
    <citation type="submission" date="2006-06" db="EMBL/GenBank/DDBJ databases">
        <title>Complete sequence of chromosome of Mycobacterium sp. MCS.</title>
        <authorList>
            <consortium name="US DOE Joint Genome Institute"/>
            <person name="Copeland A."/>
            <person name="Lucas S."/>
            <person name="Lapidus A."/>
            <person name="Barry K."/>
            <person name="Detter J.C."/>
            <person name="Glavina del Rio T."/>
            <person name="Hammon N."/>
            <person name="Israni S."/>
            <person name="Dalin E."/>
            <person name="Tice H."/>
            <person name="Pitluck S."/>
            <person name="Martinez M."/>
            <person name="Schmutz J."/>
            <person name="Larimer F."/>
            <person name="Land M."/>
            <person name="Hauser L."/>
            <person name="Kyrpides N."/>
            <person name="Kim E."/>
            <person name="Miller C.D."/>
            <person name="Hughes J.E."/>
            <person name="Anderson A.J."/>
            <person name="Sims R.C."/>
            <person name="Richardson P."/>
        </authorList>
    </citation>
    <scope>NUCLEOTIDE SEQUENCE [LARGE SCALE GENOMIC DNA]</scope>
    <source>
        <strain evidence="2">MCS</strain>
    </source>
</reference>
<protein>
    <submittedName>
        <fullName evidence="2">Uncharacterized protein</fullName>
    </submittedName>
</protein>
<dbReference type="EMBL" id="CP000384">
    <property type="protein sequence ID" value="ABG06598.1"/>
    <property type="molecule type" value="Genomic_DNA"/>
</dbReference>
<evidence type="ECO:0000256" key="1">
    <source>
        <dbReference type="SAM" id="MobiDB-lite"/>
    </source>
</evidence>
<dbReference type="KEGG" id="mmc:Mmcs_0477"/>
<evidence type="ECO:0000313" key="2">
    <source>
        <dbReference type="EMBL" id="ABG06598.1"/>
    </source>
</evidence>
<accession>A0A5Q5BEJ7</accession>
<gene>
    <name evidence="2" type="ordered locus">Mmcs_0477</name>
</gene>
<feature type="region of interest" description="Disordered" evidence="1">
    <location>
        <begin position="36"/>
        <end position="111"/>
    </location>
</feature>
<organism evidence="2">
    <name type="scientific">Mycobacterium sp. (strain MCS)</name>
    <dbReference type="NCBI Taxonomy" id="164756"/>
    <lineage>
        <taxon>Bacteria</taxon>
        <taxon>Bacillati</taxon>
        <taxon>Actinomycetota</taxon>
        <taxon>Actinomycetes</taxon>
        <taxon>Mycobacteriales</taxon>
        <taxon>Mycobacteriaceae</taxon>
        <taxon>Mycobacterium</taxon>
    </lineage>
</organism>
<feature type="compositionally biased region" description="Basic residues" evidence="1">
    <location>
        <begin position="54"/>
        <end position="65"/>
    </location>
</feature>
<proteinExistence type="predicted"/>